<sequence>MAQYDALFRQRRSNAPISYARRTGPVFAVTWHFNQSLLKSVVYMPRLGPVNRSWTDIKFRGRYPIDMATARVGTPSWCMLQEMVDSPIKQGFPRLKKSSFRASALSPFLRQPLHGNG</sequence>
<evidence type="ECO:0000313" key="1">
    <source>
        <dbReference type="EMBL" id="KAJ8991694.1"/>
    </source>
</evidence>
<organism evidence="1 2">
    <name type="scientific">Exophiala dermatitidis</name>
    <name type="common">Black yeast-like fungus</name>
    <name type="synonym">Wangiella dermatitidis</name>
    <dbReference type="NCBI Taxonomy" id="5970"/>
    <lineage>
        <taxon>Eukaryota</taxon>
        <taxon>Fungi</taxon>
        <taxon>Dikarya</taxon>
        <taxon>Ascomycota</taxon>
        <taxon>Pezizomycotina</taxon>
        <taxon>Eurotiomycetes</taxon>
        <taxon>Chaetothyriomycetidae</taxon>
        <taxon>Chaetothyriales</taxon>
        <taxon>Herpotrichiellaceae</taxon>
        <taxon>Exophiala</taxon>
    </lineage>
</organism>
<accession>A0AAN6IUE0</accession>
<dbReference type="Proteomes" id="UP001161757">
    <property type="component" value="Unassembled WGS sequence"/>
</dbReference>
<comment type="caution">
    <text evidence="1">The sequence shown here is derived from an EMBL/GenBank/DDBJ whole genome shotgun (WGS) entry which is preliminary data.</text>
</comment>
<reference evidence="1" key="1">
    <citation type="submission" date="2023-01" db="EMBL/GenBank/DDBJ databases">
        <title>Exophiala dermititidis isolated from Cystic Fibrosis Patient.</title>
        <authorList>
            <person name="Kurbessoian T."/>
            <person name="Crocker A."/>
            <person name="Murante D."/>
            <person name="Hogan D.A."/>
            <person name="Stajich J.E."/>
        </authorList>
    </citation>
    <scope>NUCLEOTIDE SEQUENCE</scope>
    <source>
        <strain evidence="1">Ex8</strain>
    </source>
</reference>
<protein>
    <submittedName>
        <fullName evidence="1">Uncharacterized protein</fullName>
    </submittedName>
</protein>
<dbReference type="EMBL" id="JAJGCB010000007">
    <property type="protein sequence ID" value="KAJ8991694.1"/>
    <property type="molecule type" value="Genomic_DNA"/>
</dbReference>
<name>A0AAN6IUE0_EXODE</name>
<gene>
    <name evidence="1" type="ORF">HRR80_004315</name>
</gene>
<proteinExistence type="predicted"/>
<evidence type="ECO:0000313" key="2">
    <source>
        <dbReference type="Proteomes" id="UP001161757"/>
    </source>
</evidence>
<dbReference type="AlphaFoldDB" id="A0AAN6IUE0"/>